<feature type="region of interest" description="Disordered" evidence="1">
    <location>
        <begin position="1"/>
        <end position="223"/>
    </location>
</feature>
<feature type="region of interest" description="Disordered" evidence="1">
    <location>
        <begin position="253"/>
        <end position="302"/>
    </location>
</feature>
<dbReference type="Proteomes" id="UP000269721">
    <property type="component" value="Unassembled WGS sequence"/>
</dbReference>
<organism evidence="2 3">
    <name type="scientific">Blyttiomyces helicus</name>
    <dbReference type="NCBI Taxonomy" id="388810"/>
    <lineage>
        <taxon>Eukaryota</taxon>
        <taxon>Fungi</taxon>
        <taxon>Fungi incertae sedis</taxon>
        <taxon>Chytridiomycota</taxon>
        <taxon>Chytridiomycota incertae sedis</taxon>
        <taxon>Chytridiomycetes</taxon>
        <taxon>Chytridiomycetes incertae sedis</taxon>
        <taxon>Blyttiomyces</taxon>
    </lineage>
</organism>
<protein>
    <submittedName>
        <fullName evidence="2">Uncharacterized protein</fullName>
    </submittedName>
</protein>
<feature type="compositionally biased region" description="Low complexity" evidence="1">
    <location>
        <begin position="281"/>
        <end position="292"/>
    </location>
</feature>
<evidence type="ECO:0000313" key="3">
    <source>
        <dbReference type="Proteomes" id="UP000269721"/>
    </source>
</evidence>
<feature type="compositionally biased region" description="Polar residues" evidence="1">
    <location>
        <begin position="85"/>
        <end position="97"/>
    </location>
</feature>
<reference evidence="3" key="1">
    <citation type="journal article" date="2018" name="Nat. Microbiol.">
        <title>Leveraging single-cell genomics to expand the fungal tree of life.</title>
        <authorList>
            <person name="Ahrendt S.R."/>
            <person name="Quandt C.A."/>
            <person name="Ciobanu D."/>
            <person name="Clum A."/>
            <person name="Salamov A."/>
            <person name="Andreopoulos B."/>
            <person name="Cheng J.F."/>
            <person name="Woyke T."/>
            <person name="Pelin A."/>
            <person name="Henrissat B."/>
            <person name="Reynolds N.K."/>
            <person name="Benny G.L."/>
            <person name="Smith M.E."/>
            <person name="James T.Y."/>
            <person name="Grigoriev I.V."/>
        </authorList>
    </citation>
    <scope>NUCLEOTIDE SEQUENCE [LARGE SCALE GENOMIC DNA]</scope>
</reference>
<feature type="compositionally biased region" description="Basic and acidic residues" evidence="1">
    <location>
        <begin position="164"/>
        <end position="177"/>
    </location>
</feature>
<keyword evidence="3" id="KW-1185">Reference proteome</keyword>
<feature type="compositionally biased region" description="Polar residues" evidence="1">
    <location>
        <begin position="352"/>
        <end position="366"/>
    </location>
</feature>
<feature type="region of interest" description="Disordered" evidence="1">
    <location>
        <begin position="341"/>
        <end position="366"/>
    </location>
</feature>
<feature type="compositionally biased region" description="Polar residues" evidence="1">
    <location>
        <begin position="207"/>
        <end position="223"/>
    </location>
</feature>
<name>A0A4V1ISD5_9FUNG</name>
<gene>
    <name evidence="2" type="ORF">BDK51DRAFT_46812</name>
</gene>
<dbReference type="AlphaFoldDB" id="A0A4V1ISD5"/>
<feature type="compositionally biased region" description="Polar residues" evidence="1">
    <location>
        <begin position="136"/>
        <end position="152"/>
    </location>
</feature>
<evidence type="ECO:0000256" key="1">
    <source>
        <dbReference type="SAM" id="MobiDB-lite"/>
    </source>
</evidence>
<feature type="compositionally biased region" description="Polar residues" evidence="1">
    <location>
        <begin position="293"/>
        <end position="302"/>
    </location>
</feature>
<feature type="region of interest" description="Disordered" evidence="1">
    <location>
        <begin position="397"/>
        <end position="419"/>
    </location>
</feature>
<sequence>MTGQKSSDDPSHSGGVTPTSHTPPIPPKIDPDTDTRPLSGIRETHHNLIYDPATGVSAESVEGTRDPTQGDVARAGDGGRHTESVKPSYSGQGSTDSAWMAAPTGSADEGASGRSEFAGDDRSGAKYSQGAANGDASVNTPTESKSVTQNILDSGKKMASTIGDKVKGLKRSDDSHADLASATDPTSTAPKFDTDVDLSGIREGQHSFDSSTGGSGKGSQNAPAISLVERIREGLGGLKETYDSHTGAAAAAGPASAVEGGSKTDTDLNSSGVCEGHHAPATDSATDGTSSSVFGGQDSSPTGLLARIREGMGERGDHHWKSIIPGQASYEYSPPIASHVGVGGGRARDDTASSSMPAAAYSTTGNAPREEFAGNMAEAGKKFAGADDDFKGDVKIQYPPGAAGSGGEGFEKGMEMGSV</sequence>
<feature type="compositionally biased region" description="Basic and acidic residues" evidence="1">
    <location>
        <begin position="1"/>
        <end position="11"/>
    </location>
</feature>
<proteinExistence type="predicted"/>
<feature type="compositionally biased region" description="Basic and acidic residues" evidence="1">
    <location>
        <begin position="409"/>
        <end position="419"/>
    </location>
</feature>
<dbReference type="EMBL" id="KZ994342">
    <property type="protein sequence ID" value="RKO93177.1"/>
    <property type="molecule type" value="Genomic_DNA"/>
</dbReference>
<accession>A0A4V1ISD5</accession>
<evidence type="ECO:0000313" key="2">
    <source>
        <dbReference type="EMBL" id="RKO93177.1"/>
    </source>
</evidence>